<accession>A0A1I4W4V2</accession>
<proteinExistence type="predicted"/>
<dbReference type="InterPro" id="IPR014729">
    <property type="entry name" value="Rossmann-like_a/b/a_fold"/>
</dbReference>
<dbReference type="Pfam" id="PF01902">
    <property type="entry name" value="Diphthami_syn_2"/>
    <property type="match status" value="1"/>
</dbReference>
<evidence type="ECO:0000313" key="2">
    <source>
        <dbReference type="EMBL" id="SFN08260.1"/>
    </source>
</evidence>
<feature type="domain" description="Diphthamide synthase" evidence="1">
    <location>
        <begin position="18"/>
        <end position="211"/>
    </location>
</feature>
<evidence type="ECO:0000259" key="1">
    <source>
        <dbReference type="Pfam" id="PF01902"/>
    </source>
</evidence>
<protein>
    <submittedName>
        <fullName evidence="2">MJ0570-related uncharacterized domain-containing protein</fullName>
    </submittedName>
</protein>
<name>A0A1I4W4V2_PSUAM</name>
<dbReference type="EMBL" id="FOUY01000007">
    <property type="protein sequence ID" value="SFN08260.1"/>
    <property type="molecule type" value="Genomic_DNA"/>
</dbReference>
<sequence length="238" mass="24066">MVTGRPRATVRAVDDVWVSWSGGKDAAAALVAARAAGLRVTGLLSTQTATGAGTPGIPVHGVPHALVAAQADALGLPLHTVTLPVPCSNEEYLAHVRAGLAGADGVSRLVGGDIALADVRAFREAVLEGTGIAGYFPLWGRDTAELAAETIDAGLRAVVVAVDPARVPAGLVGRPFDAAFLAELPAAVDPCGENGEFHTFVTGGPGFAREVPLTITGTVERDGHVQAVPAPRSPDTPG</sequence>
<dbReference type="Proteomes" id="UP000199614">
    <property type="component" value="Unassembled WGS sequence"/>
</dbReference>
<dbReference type="AlphaFoldDB" id="A0A1I4W4V2"/>
<gene>
    <name evidence="2" type="ORF">SAMN05216207_1007172</name>
</gene>
<organism evidence="2 3">
    <name type="scientific">Pseudonocardia ammonioxydans</name>
    <dbReference type="NCBI Taxonomy" id="260086"/>
    <lineage>
        <taxon>Bacteria</taxon>
        <taxon>Bacillati</taxon>
        <taxon>Actinomycetota</taxon>
        <taxon>Actinomycetes</taxon>
        <taxon>Pseudonocardiales</taxon>
        <taxon>Pseudonocardiaceae</taxon>
        <taxon>Pseudonocardia</taxon>
    </lineage>
</organism>
<dbReference type="Gene3D" id="3.90.1490.10">
    <property type="entry name" value="putative n-type atp pyrophosphatase, domain 2"/>
    <property type="match status" value="1"/>
</dbReference>
<keyword evidence="3" id="KW-1185">Reference proteome</keyword>
<reference evidence="2 3" key="1">
    <citation type="submission" date="2016-10" db="EMBL/GenBank/DDBJ databases">
        <authorList>
            <person name="de Groot N.N."/>
        </authorList>
    </citation>
    <scope>NUCLEOTIDE SEQUENCE [LARGE SCALE GENOMIC DNA]</scope>
    <source>
        <strain evidence="2 3">CGMCC 4.1877</strain>
    </source>
</reference>
<dbReference type="InterPro" id="IPR002761">
    <property type="entry name" value="Diphthami_syn_dom"/>
</dbReference>
<dbReference type="Gene3D" id="3.40.50.620">
    <property type="entry name" value="HUPs"/>
    <property type="match status" value="1"/>
</dbReference>
<evidence type="ECO:0000313" key="3">
    <source>
        <dbReference type="Proteomes" id="UP000199614"/>
    </source>
</evidence>
<dbReference type="SUPFAM" id="SSF52402">
    <property type="entry name" value="Adenine nucleotide alpha hydrolases-like"/>
    <property type="match status" value="1"/>
</dbReference>
<dbReference type="STRING" id="260086.SAMN05216207_1007172"/>